<dbReference type="AlphaFoldDB" id="A0A2S7WQZ4"/>
<feature type="chain" id="PRO_5015444407" description="Putative auto-transporter adhesin head GIN domain-containing protein" evidence="1">
    <location>
        <begin position="18"/>
        <end position="292"/>
    </location>
</feature>
<dbReference type="EMBL" id="MSCN01000001">
    <property type="protein sequence ID" value="PQJ80003.1"/>
    <property type="molecule type" value="Genomic_DNA"/>
</dbReference>
<dbReference type="Proteomes" id="UP000238882">
    <property type="component" value="Unassembled WGS sequence"/>
</dbReference>
<feature type="domain" description="Putative auto-transporter adhesin head GIN" evidence="2">
    <location>
        <begin position="36"/>
        <end position="192"/>
    </location>
</feature>
<accession>A0A2S7WQZ4</accession>
<evidence type="ECO:0000259" key="2">
    <source>
        <dbReference type="Pfam" id="PF10988"/>
    </source>
</evidence>
<name>A0A2S7WQZ4_9FLAO</name>
<keyword evidence="1" id="KW-0732">Signal</keyword>
<dbReference type="InterPro" id="IPR021255">
    <property type="entry name" value="DUF2807"/>
</dbReference>
<protein>
    <recommendedName>
        <fullName evidence="2">Putative auto-transporter adhesin head GIN domain-containing protein</fullName>
    </recommendedName>
</protein>
<organism evidence="3 4">
    <name type="scientific">Polaribacter porphyrae</name>
    <dbReference type="NCBI Taxonomy" id="1137780"/>
    <lineage>
        <taxon>Bacteria</taxon>
        <taxon>Pseudomonadati</taxon>
        <taxon>Bacteroidota</taxon>
        <taxon>Flavobacteriia</taxon>
        <taxon>Flavobacteriales</taxon>
        <taxon>Flavobacteriaceae</taxon>
    </lineage>
</organism>
<reference evidence="3 4" key="1">
    <citation type="submission" date="2016-12" db="EMBL/GenBank/DDBJ databases">
        <title>Trade-off between light-utilization and light-protection in marine flavobacteria.</title>
        <authorList>
            <person name="Kumagai Y."/>
            <person name="Yoshizawa S."/>
            <person name="Kogure K."/>
            <person name="Iwasaki W."/>
        </authorList>
    </citation>
    <scope>NUCLEOTIDE SEQUENCE [LARGE SCALE GENOMIC DNA]</scope>
    <source>
        <strain evidence="3 4">NBRC 108759</strain>
    </source>
</reference>
<dbReference type="Pfam" id="PF10988">
    <property type="entry name" value="DUF2807"/>
    <property type="match status" value="1"/>
</dbReference>
<dbReference type="RefSeq" id="WP_105016601.1">
    <property type="nucleotide sequence ID" value="NZ_MSCN01000001.1"/>
</dbReference>
<dbReference type="OrthoDB" id="1199610at2"/>
<dbReference type="Gene3D" id="2.160.20.120">
    <property type="match status" value="1"/>
</dbReference>
<sequence length="292" mass="32754">MKKIIIIALLVSSSIIAQTKGNETIETRSFSIDNLTNLHISLYAKITIDQSLKEGMTITTDANLFDKIETSVEDGKLDLNQKEWIQPSKKMVITISAPNLKRIEKGTHETLILKNLNAEYLNLMAHLGKIVASGNVEQLNLGIENGTIDASKTIAENVRVNIWGYGKAKVFAENEIYSIIKNDGRLELVNTPESLKGDTKKALKKNKKLAKNNISWISFKIKNNSWNRNNFFVVGPKQNGSKFSYGFPMMPGAKRNEKWSIGSKIYKVNKLGLRKLLVEIKAEDEGKVVDLF</sequence>
<proteinExistence type="predicted"/>
<evidence type="ECO:0000313" key="4">
    <source>
        <dbReference type="Proteomes" id="UP000238882"/>
    </source>
</evidence>
<evidence type="ECO:0000256" key="1">
    <source>
        <dbReference type="SAM" id="SignalP"/>
    </source>
</evidence>
<feature type="signal peptide" evidence="1">
    <location>
        <begin position="1"/>
        <end position="17"/>
    </location>
</feature>
<keyword evidence="4" id="KW-1185">Reference proteome</keyword>
<comment type="caution">
    <text evidence="3">The sequence shown here is derived from an EMBL/GenBank/DDBJ whole genome shotgun (WGS) entry which is preliminary data.</text>
</comment>
<gene>
    <name evidence="3" type="ORF">BTO18_12850</name>
</gene>
<evidence type="ECO:0000313" key="3">
    <source>
        <dbReference type="EMBL" id="PQJ80003.1"/>
    </source>
</evidence>